<evidence type="ECO:0000313" key="2">
    <source>
        <dbReference type="EMBL" id="EFB35861.1"/>
    </source>
</evidence>
<keyword evidence="1" id="KW-0175">Coiled coil</keyword>
<dbReference type="AlphaFoldDB" id="D1PC35"/>
<evidence type="ECO:0000256" key="1">
    <source>
        <dbReference type="SAM" id="Coils"/>
    </source>
</evidence>
<accession>D1PC35</accession>
<sequence>MQLFNELNLKEMIMMNEDLPYEQQMMPILKNYDKLVEENRELKSEIKALEKAVLSTRAMVKRELNVETSKLISEYENKERELIGEYENKKKKLISKYENKEKKLITEYENKKKSLITNYENRDKNRLRENKKLKDSVEKLEKKITTEKRFMRQELSDEAKFAMNTFKNREKKIAWIKTTLEKYLVSIGVELPEFTTVTNVVNLVVENQPPINNNKK</sequence>
<gene>
    <name evidence="2" type="ORF">PREVCOP_04766</name>
</gene>
<dbReference type="PaxDb" id="537011-PREVCOP_04766"/>
<dbReference type="HOGENOM" id="CLU_1276670_0_0_10"/>
<dbReference type="EMBL" id="ACBX02000012">
    <property type="protein sequence ID" value="EFB35861.1"/>
    <property type="molecule type" value="Genomic_DNA"/>
</dbReference>
<comment type="caution">
    <text evidence="2">The sequence shown here is derived from an EMBL/GenBank/DDBJ whole genome shotgun (WGS) entry which is preliminary data.</text>
</comment>
<name>D1PC35_9BACT</name>
<dbReference type="Proteomes" id="UP000004477">
    <property type="component" value="Unassembled WGS sequence"/>
</dbReference>
<keyword evidence="3" id="KW-1185">Reference proteome</keyword>
<dbReference type="STRING" id="537011.PREVCOP_04766"/>
<organism evidence="2 3">
    <name type="scientific">Segatella copri DSM 18205</name>
    <dbReference type="NCBI Taxonomy" id="537011"/>
    <lineage>
        <taxon>Bacteria</taxon>
        <taxon>Pseudomonadati</taxon>
        <taxon>Bacteroidota</taxon>
        <taxon>Bacteroidia</taxon>
        <taxon>Bacteroidales</taxon>
        <taxon>Prevotellaceae</taxon>
        <taxon>Segatella</taxon>
    </lineage>
</organism>
<protein>
    <submittedName>
        <fullName evidence="2">Uncharacterized protein</fullName>
    </submittedName>
</protein>
<proteinExistence type="predicted"/>
<evidence type="ECO:0000313" key="3">
    <source>
        <dbReference type="Proteomes" id="UP000004477"/>
    </source>
</evidence>
<reference evidence="2" key="1">
    <citation type="submission" date="2009-11" db="EMBL/GenBank/DDBJ databases">
        <authorList>
            <person name="Weinstock G."/>
            <person name="Sodergren E."/>
            <person name="Clifton S."/>
            <person name="Fulton L."/>
            <person name="Fulton B."/>
            <person name="Courtney L."/>
            <person name="Fronick C."/>
            <person name="Harrison M."/>
            <person name="Strong C."/>
            <person name="Farmer C."/>
            <person name="Delahaunty K."/>
            <person name="Markovic C."/>
            <person name="Hall O."/>
            <person name="Minx P."/>
            <person name="Tomlinson C."/>
            <person name="Mitreva M."/>
            <person name="Nelson J."/>
            <person name="Hou S."/>
            <person name="Wollam A."/>
            <person name="Pepin K.H."/>
            <person name="Johnson M."/>
            <person name="Bhonagiri V."/>
            <person name="Nash W.E."/>
            <person name="Warren W."/>
            <person name="Chinwalla A."/>
            <person name="Mardis E.R."/>
            <person name="Wilson R.K."/>
        </authorList>
    </citation>
    <scope>NUCLEOTIDE SEQUENCE [LARGE SCALE GENOMIC DNA]</scope>
    <source>
        <strain evidence="2">DSM 18205</strain>
    </source>
</reference>
<feature type="coiled-coil region" evidence="1">
    <location>
        <begin position="32"/>
        <end position="114"/>
    </location>
</feature>